<feature type="region of interest" description="Disordered" evidence="1">
    <location>
        <begin position="139"/>
        <end position="204"/>
    </location>
</feature>
<name>A0AAD7D136_MYCRO</name>
<evidence type="ECO:0000256" key="1">
    <source>
        <dbReference type="SAM" id="MobiDB-lite"/>
    </source>
</evidence>
<comment type="caution">
    <text evidence="2">The sequence shown here is derived from an EMBL/GenBank/DDBJ whole genome shotgun (WGS) entry which is preliminary data.</text>
</comment>
<dbReference type="Proteomes" id="UP001221757">
    <property type="component" value="Unassembled WGS sequence"/>
</dbReference>
<feature type="compositionally biased region" description="Pro residues" evidence="1">
    <location>
        <begin position="141"/>
        <end position="155"/>
    </location>
</feature>
<proteinExistence type="predicted"/>
<keyword evidence="3" id="KW-1185">Reference proteome</keyword>
<protein>
    <submittedName>
        <fullName evidence="2">Uncharacterized protein</fullName>
    </submittedName>
</protein>
<organism evidence="2 3">
    <name type="scientific">Mycena rosella</name>
    <name type="common">Pink bonnet</name>
    <name type="synonym">Agaricus rosellus</name>
    <dbReference type="NCBI Taxonomy" id="1033263"/>
    <lineage>
        <taxon>Eukaryota</taxon>
        <taxon>Fungi</taxon>
        <taxon>Dikarya</taxon>
        <taxon>Basidiomycota</taxon>
        <taxon>Agaricomycotina</taxon>
        <taxon>Agaricomycetes</taxon>
        <taxon>Agaricomycetidae</taxon>
        <taxon>Agaricales</taxon>
        <taxon>Marasmiineae</taxon>
        <taxon>Mycenaceae</taxon>
        <taxon>Mycena</taxon>
    </lineage>
</organism>
<sequence length="237" mass="25201">MVGVVLRADGQRPRAAACKTLKLRVQVLLRRIYSEEARPVCATYSTPLGTCAPLRPAHVAHVRTERMQLKAAYGPQARIRVSRCSLPVARQNVFAALPPADAAAVGALARPAAAHPALAHLPAQPPLVVRPPIADRIAAVEPPPMRPPRAPPDATPRPILARVPAPVKPSPKTDSSKRAAKQAEYRRGKKAKPPHASRSDPSAVGGDVMFLDVVVPNFAPPISDPTADVKFSLHSPS</sequence>
<gene>
    <name evidence="2" type="ORF">B0H17DRAFT_1208482</name>
</gene>
<accession>A0AAD7D136</accession>
<feature type="compositionally biased region" description="Basic and acidic residues" evidence="1">
    <location>
        <begin position="174"/>
        <end position="186"/>
    </location>
</feature>
<reference evidence="2" key="1">
    <citation type="submission" date="2023-03" db="EMBL/GenBank/DDBJ databases">
        <title>Massive genome expansion in bonnet fungi (Mycena s.s.) driven by repeated elements and novel gene families across ecological guilds.</title>
        <authorList>
            <consortium name="Lawrence Berkeley National Laboratory"/>
            <person name="Harder C.B."/>
            <person name="Miyauchi S."/>
            <person name="Viragh M."/>
            <person name="Kuo A."/>
            <person name="Thoen E."/>
            <person name="Andreopoulos B."/>
            <person name="Lu D."/>
            <person name="Skrede I."/>
            <person name="Drula E."/>
            <person name="Henrissat B."/>
            <person name="Morin E."/>
            <person name="Kohler A."/>
            <person name="Barry K."/>
            <person name="LaButti K."/>
            <person name="Morin E."/>
            <person name="Salamov A."/>
            <person name="Lipzen A."/>
            <person name="Mereny Z."/>
            <person name="Hegedus B."/>
            <person name="Baldrian P."/>
            <person name="Stursova M."/>
            <person name="Weitz H."/>
            <person name="Taylor A."/>
            <person name="Grigoriev I.V."/>
            <person name="Nagy L.G."/>
            <person name="Martin F."/>
            <person name="Kauserud H."/>
        </authorList>
    </citation>
    <scope>NUCLEOTIDE SEQUENCE</scope>
    <source>
        <strain evidence="2">CBHHK067</strain>
    </source>
</reference>
<dbReference type="EMBL" id="JARKIE010000163">
    <property type="protein sequence ID" value="KAJ7673404.1"/>
    <property type="molecule type" value="Genomic_DNA"/>
</dbReference>
<evidence type="ECO:0000313" key="2">
    <source>
        <dbReference type="EMBL" id="KAJ7673404.1"/>
    </source>
</evidence>
<dbReference type="AlphaFoldDB" id="A0AAD7D136"/>
<evidence type="ECO:0000313" key="3">
    <source>
        <dbReference type="Proteomes" id="UP001221757"/>
    </source>
</evidence>